<dbReference type="Proteomes" id="UP000640531">
    <property type="component" value="Unassembled WGS sequence"/>
</dbReference>
<keyword evidence="2" id="KW-1185">Reference proteome</keyword>
<organism evidence="1 2">
    <name type="scientific">Anabaena lutea FACHB-196</name>
    <dbReference type="NCBI Taxonomy" id="2692881"/>
    <lineage>
        <taxon>Bacteria</taxon>
        <taxon>Bacillati</taxon>
        <taxon>Cyanobacteriota</taxon>
        <taxon>Cyanophyceae</taxon>
        <taxon>Nostocales</taxon>
        <taxon>Nostocaceae</taxon>
        <taxon>Anabaena</taxon>
    </lineage>
</organism>
<gene>
    <name evidence="1" type="ORF">H6G59_14010</name>
</gene>
<evidence type="ECO:0000313" key="2">
    <source>
        <dbReference type="Proteomes" id="UP000640531"/>
    </source>
</evidence>
<dbReference type="EMBL" id="JACJST010000012">
    <property type="protein sequence ID" value="MBD2568989.1"/>
    <property type="molecule type" value="Genomic_DNA"/>
</dbReference>
<name>A0ABR8FJ75_9NOST</name>
<dbReference type="RefSeq" id="WP_190715395.1">
    <property type="nucleotide sequence ID" value="NZ_JACJST010000012.1"/>
</dbReference>
<sequence length="47" mass="5234">MTIITAKLTIEDYHPIIASENNSGFGRGFKPPTETILNIELLTCRLT</sequence>
<comment type="caution">
    <text evidence="1">The sequence shown here is derived from an EMBL/GenBank/DDBJ whole genome shotgun (WGS) entry which is preliminary data.</text>
</comment>
<evidence type="ECO:0000313" key="1">
    <source>
        <dbReference type="EMBL" id="MBD2568989.1"/>
    </source>
</evidence>
<protein>
    <submittedName>
        <fullName evidence="1">Uncharacterized protein</fullName>
    </submittedName>
</protein>
<proteinExistence type="predicted"/>
<reference evidence="1 2" key="1">
    <citation type="journal article" date="2020" name="ISME J.">
        <title>Comparative genomics reveals insights into cyanobacterial evolution and habitat adaptation.</title>
        <authorList>
            <person name="Chen M.Y."/>
            <person name="Teng W.K."/>
            <person name="Zhao L."/>
            <person name="Hu C.X."/>
            <person name="Zhou Y.K."/>
            <person name="Han B.P."/>
            <person name="Song L.R."/>
            <person name="Shu W.S."/>
        </authorList>
    </citation>
    <scope>NUCLEOTIDE SEQUENCE [LARGE SCALE GENOMIC DNA]</scope>
    <source>
        <strain evidence="1 2">FACHB-196</strain>
    </source>
</reference>
<accession>A0ABR8FJ75</accession>